<gene>
    <name evidence="1" type="ORF">F4821DRAFT_108698</name>
</gene>
<accession>A0ACC0DKF8</accession>
<name>A0ACC0DKF8_9PEZI</name>
<proteinExistence type="predicted"/>
<sequence length="650" mass="73087">MASNAGDAPNGIGEKTERDHPRKVSNSSDTSQIENQASNDNMIDDAERERREKSAKLQNPLGHLTAEQLSRQGEEFCAQHGLTSEEDIRAFRLGAMLAGNMNKYDTLAGLTDRERDVLDRETTHKWSNPGMLYAVIVICSLCAAVQGMDETVVNGAQGFYKSQFGIGDSQSQRDSWLLGLTNAAPYICCAFAGCWLTEPMNKAFGRRGTVFVSCLISAAACFWQGFTNTWWHMFIARFALGFGIGPKSATTPIFAAECSPPKLRGALVMQWQMWTAFGIMLGYAMDLAFFEVPDLSGIIGLNWRLMMGSALIPAVLVCCMVWFTPESPRWYLTKNRHHDAYKSICRLRFEKVQAARDLFYMDRLLQIEKETMKIGQSKIKEFLTIRRNRNAMLASEIVMFMQQFCGVNAIAYYSTEIFIDSGFSTQSALVASLGFGIVNFLFALPAFYTIDTFGRRNLLLTTFPLMSIFLFFTGFSFWIPEGTTAHIACIALGIYLYGVVYSPGEGPVPFTYSAEAYPLYIRPIGMSLATATTWFFNSVISLTWPAMVQAWTAQGAFSWYASWNIIGFFLVLFFLPETKEKTLEELDAVFDVKISDLVKYGVAQFFYFWGHYVLRRDIEPPVAPSHVVLEAEHSNQQVFQEKTPDATNRV</sequence>
<comment type="caution">
    <text evidence="1">The sequence shown here is derived from an EMBL/GenBank/DDBJ whole genome shotgun (WGS) entry which is preliminary data.</text>
</comment>
<protein>
    <submittedName>
        <fullName evidence="1">Uncharacterized protein</fullName>
    </submittedName>
</protein>
<dbReference type="Proteomes" id="UP001497680">
    <property type="component" value="Unassembled WGS sequence"/>
</dbReference>
<evidence type="ECO:0000313" key="1">
    <source>
        <dbReference type="EMBL" id="KAI6092680.1"/>
    </source>
</evidence>
<evidence type="ECO:0000313" key="2">
    <source>
        <dbReference type="Proteomes" id="UP001497680"/>
    </source>
</evidence>
<dbReference type="EMBL" id="MU394282">
    <property type="protein sequence ID" value="KAI6092680.1"/>
    <property type="molecule type" value="Genomic_DNA"/>
</dbReference>
<reference evidence="1 2" key="1">
    <citation type="journal article" date="2022" name="New Phytol.">
        <title>Ecological generalism drives hyperdiversity of secondary metabolite gene clusters in xylarialean endophytes.</title>
        <authorList>
            <person name="Franco M.E.E."/>
            <person name="Wisecaver J.H."/>
            <person name="Arnold A.E."/>
            <person name="Ju Y.M."/>
            <person name="Slot J.C."/>
            <person name="Ahrendt S."/>
            <person name="Moore L.P."/>
            <person name="Eastman K.E."/>
            <person name="Scott K."/>
            <person name="Konkel Z."/>
            <person name="Mondo S.J."/>
            <person name="Kuo A."/>
            <person name="Hayes R.D."/>
            <person name="Haridas S."/>
            <person name="Andreopoulos B."/>
            <person name="Riley R."/>
            <person name="LaButti K."/>
            <person name="Pangilinan J."/>
            <person name="Lipzen A."/>
            <person name="Amirebrahimi M."/>
            <person name="Yan J."/>
            <person name="Adam C."/>
            <person name="Keymanesh K."/>
            <person name="Ng V."/>
            <person name="Louie K."/>
            <person name="Northen T."/>
            <person name="Drula E."/>
            <person name="Henrissat B."/>
            <person name="Hsieh H.M."/>
            <person name="Youens-Clark K."/>
            <person name="Lutzoni F."/>
            <person name="Miadlikowska J."/>
            <person name="Eastwood D.C."/>
            <person name="Hamelin R.C."/>
            <person name="Grigoriev I.V."/>
            <person name="U'Ren J.M."/>
        </authorList>
    </citation>
    <scope>NUCLEOTIDE SEQUENCE [LARGE SCALE GENOMIC DNA]</scope>
    <source>
        <strain evidence="1 2">ER1909</strain>
    </source>
</reference>
<keyword evidence="2" id="KW-1185">Reference proteome</keyword>
<organism evidence="1 2">
    <name type="scientific">Hypoxylon rubiginosum</name>
    <dbReference type="NCBI Taxonomy" id="110542"/>
    <lineage>
        <taxon>Eukaryota</taxon>
        <taxon>Fungi</taxon>
        <taxon>Dikarya</taxon>
        <taxon>Ascomycota</taxon>
        <taxon>Pezizomycotina</taxon>
        <taxon>Sordariomycetes</taxon>
        <taxon>Xylariomycetidae</taxon>
        <taxon>Xylariales</taxon>
        <taxon>Hypoxylaceae</taxon>
        <taxon>Hypoxylon</taxon>
    </lineage>
</organism>